<protein>
    <recommendedName>
        <fullName evidence="2">histidine kinase</fullName>
        <ecNumber evidence="2">2.7.13.3</ecNumber>
    </recommendedName>
</protein>
<dbReference type="AlphaFoldDB" id="A0A562MAP0"/>
<comment type="catalytic activity">
    <reaction evidence="1">
        <text>ATP + protein L-histidine = ADP + protein N-phospho-L-histidine.</text>
        <dbReference type="EC" id="2.7.13.3"/>
    </reaction>
</comment>
<dbReference type="InterPro" id="IPR011712">
    <property type="entry name" value="Sig_transdc_His_kin_sub3_dim/P"/>
</dbReference>
<proteinExistence type="predicted"/>
<dbReference type="Pfam" id="PF07730">
    <property type="entry name" value="HisKA_3"/>
    <property type="match status" value="1"/>
</dbReference>
<dbReference type="Proteomes" id="UP000315908">
    <property type="component" value="Unassembled WGS sequence"/>
</dbReference>
<dbReference type="GO" id="GO:0005524">
    <property type="term" value="F:ATP binding"/>
    <property type="evidence" value="ECO:0007669"/>
    <property type="project" value="UniProtKB-KW"/>
</dbReference>
<keyword evidence="6 12" id="KW-0418">Kinase</keyword>
<dbReference type="PROSITE" id="PS51257">
    <property type="entry name" value="PROKAR_LIPOPROTEIN"/>
    <property type="match status" value="1"/>
</dbReference>
<dbReference type="InterPro" id="IPR003594">
    <property type="entry name" value="HATPase_dom"/>
</dbReference>
<dbReference type="GO" id="GO:0016020">
    <property type="term" value="C:membrane"/>
    <property type="evidence" value="ECO:0007669"/>
    <property type="project" value="InterPro"/>
</dbReference>
<keyword evidence="7" id="KW-0067">ATP-binding</keyword>
<evidence type="ECO:0000256" key="9">
    <source>
        <dbReference type="SAM" id="Coils"/>
    </source>
</evidence>
<dbReference type="Gene3D" id="3.30.565.10">
    <property type="entry name" value="Histidine kinase-like ATPase, C-terminal domain"/>
    <property type="match status" value="1"/>
</dbReference>
<organism evidence="12 13">
    <name type="scientific">Sphingobacterium siyangense</name>
    <dbReference type="NCBI Taxonomy" id="459529"/>
    <lineage>
        <taxon>Bacteria</taxon>
        <taxon>Pseudomonadati</taxon>
        <taxon>Bacteroidota</taxon>
        <taxon>Sphingobacteriia</taxon>
        <taxon>Sphingobacteriales</taxon>
        <taxon>Sphingobacteriaceae</taxon>
        <taxon>Sphingobacterium</taxon>
    </lineage>
</organism>
<evidence type="ECO:0000313" key="12">
    <source>
        <dbReference type="EMBL" id="TWI16878.1"/>
    </source>
</evidence>
<feature type="domain" description="Histidine kinase" evidence="11">
    <location>
        <begin position="471"/>
        <end position="655"/>
    </location>
</feature>
<dbReference type="Pfam" id="PF02518">
    <property type="entry name" value="HATPase_c"/>
    <property type="match status" value="1"/>
</dbReference>
<evidence type="ECO:0000256" key="6">
    <source>
        <dbReference type="ARBA" id="ARBA00022777"/>
    </source>
</evidence>
<dbReference type="InterPro" id="IPR011990">
    <property type="entry name" value="TPR-like_helical_dom_sf"/>
</dbReference>
<dbReference type="EMBL" id="VLKR01000025">
    <property type="protein sequence ID" value="TWI16878.1"/>
    <property type="molecule type" value="Genomic_DNA"/>
</dbReference>
<dbReference type="CDD" id="cd16917">
    <property type="entry name" value="HATPase_UhpB-NarQ-NarX-like"/>
    <property type="match status" value="1"/>
</dbReference>
<evidence type="ECO:0000256" key="8">
    <source>
        <dbReference type="ARBA" id="ARBA00023012"/>
    </source>
</evidence>
<dbReference type="SUPFAM" id="SSF55874">
    <property type="entry name" value="ATPase domain of HSP90 chaperone/DNA topoisomerase II/histidine kinase"/>
    <property type="match status" value="1"/>
</dbReference>
<dbReference type="InterPro" id="IPR050482">
    <property type="entry name" value="Sensor_HK_TwoCompSys"/>
</dbReference>
<keyword evidence="4" id="KW-0808">Transferase</keyword>
<dbReference type="EC" id="2.7.13.3" evidence="2"/>
<dbReference type="GO" id="GO:0000155">
    <property type="term" value="F:phosphorelay sensor kinase activity"/>
    <property type="evidence" value="ECO:0007669"/>
    <property type="project" value="InterPro"/>
</dbReference>
<keyword evidence="5" id="KW-0547">Nucleotide-binding</keyword>
<keyword evidence="10" id="KW-0472">Membrane</keyword>
<dbReference type="OrthoDB" id="9778366at2"/>
<evidence type="ECO:0000256" key="7">
    <source>
        <dbReference type="ARBA" id="ARBA00022840"/>
    </source>
</evidence>
<dbReference type="SMART" id="SM00387">
    <property type="entry name" value="HATPase_c"/>
    <property type="match status" value="1"/>
</dbReference>
<dbReference type="SUPFAM" id="SSF48452">
    <property type="entry name" value="TPR-like"/>
    <property type="match status" value="1"/>
</dbReference>
<evidence type="ECO:0000259" key="11">
    <source>
        <dbReference type="PROSITE" id="PS50109"/>
    </source>
</evidence>
<accession>A0A562MAP0</accession>
<dbReference type="InterPro" id="IPR036890">
    <property type="entry name" value="HATPase_C_sf"/>
</dbReference>
<name>A0A562MAP0_9SPHI</name>
<evidence type="ECO:0000256" key="2">
    <source>
        <dbReference type="ARBA" id="ARBA00012438"/>
    </source>
</evidence>
<feature type="coiled-coil region" evidence="9">
    <location>
        <begin position="370"/>
        <end position="404"/>
    </location>
</feature>
<dbReference type="PROSITE" id="PS50109">
    <property type="entry name" value="HIS_KIN"/>
    <property type="match status" value="1"/>
</dbReference>
<dbReference type="Gene3D" id="1.25.40.10">
    <property type="entry name" value="Tetratricopeptide repeat domain"/>
    <property type="match status" value="1"/>
</dbReference>
<evidence type="ECO:0000256" key="5">
    <source>
        <dbReference type="ARBA" id="ARBA00022741"/>
    </source>
</evidence>
<dbReference type="InterPro" id="IPR005467">
    <property type="entry name" value="His_kinase_dom"/>
</dbReference>
<evidence type="ECO:0000256" key="1">
    <source>
        <dbReference type="ARBA" id="ARBA00000085"/>
    </source>
</evidence>
<keyword evidence="10" id="KW-0812">Transmembrane</keyword>
<gene>
    <name evidence="12" type="ORF">IQ31_04056</name>
</gene>
<evidence type="ECO:0000313" key="13">
    <source>
        <dbReference type="Proteomes" id="UP000315908"/>
    </source>
</evidence>
<evidence type="ECO:0000256" key="4">
    <source>
        <dbReference type="ARBA" id="ARBA00022679"/>
    </source>
</evidence>
<dbReference type="PANTHER" id="PTHR24421">
    <property type="entry name" value="NITRATE/NITRITE SENSOR PROTEIN NARX-RELATED"/>
    <property type="match status" value="1"/>
</dbReference>
<keyword evidence="8" id="KW-0902">Two-component regulatory system</keyword>
<dbReference type="GO" id="GO:0046983">
    <property type="term" value="F:protein dimerization activity"/>
    <property type="evidence" value="ECO:0007669"/>
    <property type="project" value="InterPro"/>
</dbReference>
<evidence type="ECO:0000256" key="3">
    <source>
        <dbReference type="ARBA" id="ARBA00022553"/>
    </source>
</evidence>
<sequence length="655" mass="75169">MMFQLKELTKIIAFFIVYFTVHAVAAQSCLPLDENKYRSDAEKLLLSSSEDSVKAMQHFYLADYYRFRDTTKFWDHMRQGERLAKPFRSLQAMGALYKSFYYGQFLDSKNAGVEAQRCVDLLGNAQKPFQQGLLAKAWYNLGLIRFPKKGFADFLDILNGKCLPYAKAHDPIMEGSINTMIGMTFMSSNQLAKADEYHQLAIKQLEQQPPSAALVVAYLNTVSNYCYQVKSKEARVLLDKVKQLLNDYPNSSQLPNYYYNEALYFTTKQQTDEALRLLDIGLDWSVKMNNWKLFQMMRFRKFNVYLLQKKYADAKLQLEEIVKNGLLTRDLYNSKIVYSQLAGVDELMGNYQDALKMSNMANKLSDSIQKVQLLEKMNEMETKYKTVEKEKEILNLRAEKDRNQFRIFLVLGIAVLLFCIVLFVAFFYRKQRKLNTQIQLNHEIVLDKLEKEKQLQISESMLKGEQQERQRIAQDLHDSIGGMLTGLKFKIASDVAKGTLLTDEVPQKLNDILGEVRRISHNLMPESLRQFGLIAALEQLCIAMKNSHVSIQFENYEPELNVDFQKGLAIYRIVQEAISNALKYANADVIIVQVSKSDEVLHILVEDNGKGFDSAVLNYGLGLNNMVNRVKWINGSIDIQSKLGSGTQIEIGVTV</sequence>
<dbReference type="Gene3D" id="1.20.5.1930">
    <property type="match status" value="1"/>
</dbReference>
<dbReference type="PANTHER" id="PTHR24421:SF10">
    <property type="entry name" value="NITRATE_NITRITE SENSOR PROTEIN NARQ"/>
    <property type="match status" value="1"/>
</dbReference>
<dbReference type="RefSeq" id="WP_145329488.1">
    <property type="nucleotide sequence ID" value="NZ_JBPFPU010000005.1"/>
</dbReference>
<feature type="transmembrane region" description="Helical" evidence="10">
    <location>
        <begin position="407"/>
        <end position="428"/>
    </location>
</feature>
<keyword evidence="10" id="KW-1133">Transmembrane helix</keyword>
<evidence type="ECO:0000256" key="10">
    <source>
        <dbReference type="SAM" id="Phobius"/>
    </source>
</evidence>
<reference evidence="12 13" key="1">
    <citation type="journal article" date="2015" name="Stand. Genomic Sci.">
        <title>Genomic Encyclopedia of Bacterial and Archaeal Type Strains, Phase III: the genomes of soil and plant-associated and newly described type strains.</title>
        <authorList>
            <person name="Whitman W.B."/>
            <person name="Woyke T."/>
            <person name="Klenk H.P."/>
            <person name="Zhou Y."/>
            <person name="Lilburn T.G."/>
            <person name="Beck B.J."/>
            <person name="De Vos P."/>
            <person name="Vandamme P."/>
            <person name="Eisen J.A."/>
            <person name="Garrity G."/>
            <person name="Hugenholtz P."/>
            <person name="Kyrpides N.C."/>
        </authorList>
    </citation>
    <scope>NUCLEOTIDE SEQUENCE [LARGE SCALE GENOMIC DNA]</scope>
    <source>
        <strain evidence="12 13">CGMCC 1.6855</strain>
    </source>
</reference>
<keyword evidence="9" id="KW-0175">Coiled coil</keyword>
<comment type="caution">
    <text evidence="12">The sequence shown here is derived from an EMBL/GenBank/DDBJ whole genome shotgun (WGS) entry which is preliminary data.</text>
</comment>
<keyword evidence="3" id="KW-0597">Phosphoprotein</keyword>